<organism evidence="2 3">
    <name type="scientific">Oliverpabstia intestinalis</name>
    <dbReference type="NCBI Taxonomy" id="2606633"/>
    <lineage>
        <taxon>Bacteria</taxon>
        <taxon>Bacillati</taxon>
        <taxon>Bacillota</taxon>
        <taxon>Clostridia</taxon>
        <taxon>Lachnospirales</taxon>
        <taxon>Lachnospiraceae</taxon>
        <taxon>Oliverpabstia</taxon>
    </lineage>
</organism>
<comment type="caution">
    <text evidence="2">The sequence shown here is derived from an EMBL/GenBank/DDBJ whole genome shotgun (WGS) entry which is preliminary data.</text>
</comment>
<evidence type="ECO:0000256" key="1">
    <source>
        <dbReference type="SAM" id="Phobius"/>
    </source>
</evidence>
<dbReference type="Proteomes" id="UP000440513">
    <property type="component" value="Unassembled WGS sequence"/>
</dbReference>
<keyword evidence="1" id="KW-0472">Membrane</keyword>
<dbReference type="AlphaFoldDB" id="A0A7X2P2E2"/>
<dbReference type="EMBL" id="VUMS01000008">
    <property type="protein sequence ID" value="MST66270.1"/>
    <property type="molecule type" value="Genomic_DNA"/>
</dbReference>
<accession>A0A7X2P2E2</accession>
<keyword evidence="3" id="KW-1185">Reference proteome</keyword>
<gene>
    <name evidence="2" type="ORF">FYJ57_05895</name>
</gene>
<feature type="transmembrane region" description="Helical" evidence="1">
    <location>
        <begin position="15"/>
        <end position="33"/>
    </location>
</feature>
<dbReference type="RefSeq" id="WP_154431998.1">
    <property type="nucleotide sequence ID" value="NZ_VUMS01000008.1"/>
</dbReference>
<protein>
    <submittedName>
        <fullName evidence="2">Uncharacterized protein</fullName>
    </submittedName>
</protein>
<keyword evidence="1" id="KW-1133">Transmembrane helix</keyword>
<name>A0A7X2P2E2_9FIRM</name>
<proteinExistence type="predicted"/>
<keyword evidence="1" id="KW-0812">Transmembrane</keyword>
<evidence type="ECO:0000313" key="2">
    <source>
        <dbReference type="EMBL" id="MST66270.1"/>
    </source>
</evidence>
<sequence length="151" mass="17073">MGAKALKFVKGHKKGTIITLAIAAATGTGVYVYNKVKNHEPKVVTKFRASLRVYIDTIRNGDMDVEKIDSLMDSLEQLKAHKDYKKISIQLTTEELEILVGRIYDYTIKLADDNNIELAEDELKHSKNCADAIINLRSYLEAQRRIFEDAA</sequence>
<evidence type="ECO:0000313" key="3">
    <source>
        <dbReference type="Proteomes" id="UP000440513"/>
    </source>
</evidence>
<reference evidence="2 3" key="1">
    <citation type="submission" date="2019-08" db="EMBL/GenBank/DDBJ databases">
        <title>In-depth cultivation of the pig gut microbiome towards novel bacterial diversity and tailored functional studies.</title>
        <authorList>
            <person name="Wylensek D."/>
            <person name="Hitch T.C.A."/>
            <person name="Clavel T."/>
        </authorList>
    </citation>
    <scope>NUCLEOTIDE SEQUENCE [LARGE SCALE GENOMIC DNA]</scope>
    <source>
        <strain evidence="2 3">BSM-380-WT-5A</strain>
    </source>
</reference>